<proteinExistence type="predicted"/>
<reference evidence="1 2" key="1">
    <citation type="journal article" date="2018" name="Evol. Lett.">
        <title>Horizontal gene cluster transfer increased hallucinogenic mushroom diversity.</title>
        <authorList>
            <person name="Reynolds H.T."/>
            <person name="Vijayakumar V."/>
            <person name="Gluck-Thaler E."/>
            <person name="Korotkin H.B."/>
            <person name="Matheny P.B."/>
            <person name="Slot J.C."/>
        </authorList>
    </citation>
    <scope>NUCLEOTIDE SEQUENCE [LARGE SCALE GENOMIC DNA]</scope>
    <source>
        <strain evidence="1 2">SRW20</strain>
    </source>
</reference>
<dbReference type="AlphaFoldDB" id="A0A409Y2R3"/>
<dbReference type="InParanoid" id="A0A409Y2R3"/>
<dbReference type="OrthoDB" id="3217549at2759"/>
<evidence type="ECO:0000313" key="1">
    <source>
        <dbReference type="EMBL" id="PPQ97282.1"/>
    </source>
</evidence>
<dbReference type="Proteomes" id="UP000284706">
    <property type="component" value="Unassembled WGS sequence"/>
</dbReference>
<dbReference type="Gene3D" id="3.80.10.10">
    <property type="entry name" value="Ribonuclease Inhibitor"/>
    <property type="match status" value="1"/>
</dbReference>
<organism evidence="1 2">
    <name type="scientific">Gymnopilus dilepis</name>
    <dbReference type="NCBI Taxonomy" id="231916"/>
    <lineage>
        <taxon>Eukaryota</taxon>
        <taxon>Fungi</taxon>
        <taxon>Dikarya</taxon>
        <taxon>Basidiomycota</taxon>
        <taxon>Agaricomycotina</taxon>
        <taxon>Agaricomycetes</taxon>
        <taxon>Agaricomycetidae</taxon>
        <taxon>Agaricales</taxon>
        <taxon>Agaricineae</taxon>
        <taxon>Hymenogastraceae</taxon>
        <taxon>Gymnopilus</taxon>
    </lineage>
</organism>
<evidence type="ECO:0008006" key="3">
    <source>
        <dbReference type="Google" id="ProtNLM"/>
    </source>
</evidence>
<evidence type="ECO:0000313" key="2">
    <source>
        <dbReference type="Proteomes" id="UP000284706"/>
    </source>
</evidence>
<gene>
    <name evidence="1" type="ORF">CVT26_006675</name>
</gene>
<dbReference type="InterPro" id="IPR032675">
    <property type="entry name" value="LRR_dom_sf"/>
</dbReference>
<sequence length="491" mass="56777">MLLHYLFIPALRTQRLRLHQRFSILMHRAMRGRPHWRPGMATIRDLPVELLTIVFFFFANMVKEEETYFEESTFTRFKGSITSPMMLLKVCRQWRHVAMNLPALWSSIYINQPQIPRHFELARFWLHLSRNEPLFLTLRCTTGPEFVQPSSIILRVFIQQMYRWKSIDFRLPFPSFAILNFIQAPLPILEHAGVYTEEQTGRTHEGVKRILNCVYTSPRLRSAIWASGVMSGSPMFFPQTLQRLTNLGLIARLTCIHDVFVILRACPHLRVFTVNPARCDRTSCPAVTPTVHACLHTLRMRSIGQDLAELFYFLTLPALQSLEMGLDKQPSQAFTPQLLGSLERSRCRLKVFKFRSHARAGLSEGELGTLLTSASLQSVKELALWQEEITGTVINLFHLGSPNQLMPKLVNLELTKCAAQDQVLGNMLLSRRYGYQGFRQLEKVTIGQKSPKRKLINDYDREIFKKCVSKGMKGRLSYSRPDYENESLRPF</sequence>
<name>A0A409Y2R3_9AGAR</name>
<accession>A0A409Y2R3</accession>
<comment type="caution">
    <text evidence="1">The sequence shown here is derived from an EMBL/GenBank/DDBJ whole genome shotgun (WGS) entry which is preliminary data.</text>
</comment>
<keyword evidence="2" id="KW-1185">Reference proteome</keyword>
<protein>
    <recommendedName>
        <fullName evidence="3">F-box domain-containing protein</fullName>
    </recommendedName>
</protein>
<dbReference type="EMBL" id="NHYE01001269">
    <property type="protein sequence ID" value="PPQ97282.1"/>
    <property type="molecule type" value="Genomic_DNA"/>
</dbReference>